<organism evidence="3">
    <name type="scientific">human gut metagenome</name>
    <dbReference type="NCBI Taxonomy" id="408170"/>
    <lineage>
        <taxon>unclassified sequences</taxon>
        <taxon>metagenomes</taxon>
        <taxon>organismal metagenomes</taxon>
    </lineage>
</organism>
<dbReference type="Pfam" id="PF04389">
    <property type="entry name" value="Peptidase_M28"/>
    <property type="match status" value="1"/>
</dbReference>
<name>K1S9E7_9ZZZZ</name>
<keyword evidence="1" id="KW-0812">Transmembrane</keyword>
<accession>K1S9E7</accession>
<evidence type="ECO:0000259" key="2">
    <source>
        <dbReference type="Pfam" id="PF04389"/>
    </source>
</evidence>
<dbReference type="AlphaFoldDB" id="K1S9E7"/>
<feature type="transmembrane region" description="Helical" evidence="1">
    <location>
        <begin position="69"/>
        <end position="93"/>
    </location>
</feature>
<dbReference type="InterPro" id="IPR007484">
    <property type="entry name" value="Peptidase_M28"/>
</dbReference>
<keyword evidence="1" id="KW-0472">Membrane</keyword>
<sequence length="270" mass="29606">MLTSLAIIFTFFEFLLYKKFLDPFFPKRETYNVVCTRKAAGETKRRIVFSGHIDSAYEWYFTHLGGGKLLTTMIALAFGAIAITLAASIVSFFDVPNGVRVTAIVVLFVCLIPILMCSKFVNWKLCVPGANDNLTGVFASMSVLRYMAANDIRFENTEVVCVSMACEEAGLRGAKEYVKKHCGEDDVETVFVGTDTLRDFDDMGVYNKDMTGTVKLDKQAAAMVKHASDIAGYNLPYSSVFFGSSDAAAIQQGGMKAVALAAMDPTPARY</sequence>
<feature type="domain" description="Peptidase M28" evidence="2">
    <location>
        <begin position="127"/>
        <end position="263"/>
    </location>
</feature>
<dbReference type="SUPFAM" id="SSF53187">
    <property type="entry name" value="Zn-dependent exopeptidases"/>
    <property type="match status" value="1"/>
</dbReference>
<comment type="caution">
    <text evidence="3">The sequence shown here is derived from an EMBL/GenBank/DDBJ whole genome shotgun (WGS) entry which is preliminary data.</text>
</comment>
<dbReference type="Gene3D" id="3.40.630.10">
    <property type="entry name" value="Zn peptidases"/>
    <property type="match status" value="1"/>
</dbReference>
<proteinExistence type="predicted"/>
<evidence type="ECO:0000256" key="1">
    <source>
        <dbReference type="SAM" id="Phobius"/>
    </source>
</evidence>
<feature type="transmembrane region" description="Helical" evidence="1">
    <location>
        <begin position="99"/>
        <end position="117"/>
    </location>
</feature>
<evidence type="ECO:0000313" key="3">
    <source>
        <dbReference type="EMBL" id="EKC57322.1"/>
    </source>
</evidence>
<dbReference type="EMBL" id="AJWY01009799">
    <property type="protein sequence ID" value="EKC57322.1"/>
    <property type="molecule type" value="Genomic_DNA"/>
</dbReference>
<gene>
    <name evidence="3" type="ORF">LEA_14413</name>
</gene>
<keyword evidence="1" id="KW-1133">Transmembrane helix</keyword>
<protein>
    <submittedName>
        <fullName evidence="3">Peptidase, M28 family</fullName>
    </submittedName>
</protein>
<reference evidence="3" key="1">
    <citation type="journal article" date="2013" name="Environ. Microbiol.">
        <title>Microbiota from the distal guts of lean and obese adolescents exhibit partial functional redundancy besides clear differences in community structure.</title>
        <authorList>
            <person name="Ferrer M."/>
            <person name="Ruiz A."/>
            <person name="Lanza F."/>
            <person name="Haange S.B."/>
            <person name="Oberbach A."/>
            <person name="Till H."/>
            <person name="Bargiela R."/>
            <person name="Campoy C."/>
            <person name="Segura M.T."/>
            <person name="Richter M."/>
            <person name="von Bergen M."/>
            <person name="Seifert J."/>
            <person name="Suarez A."/>
        </authorList>
    </citation>
    <scope>NUCLEOTIDE SEQUENCE</scope>
</reference>
<feature type="non-terminal residue" evidence="3">
    <location>
        <position position="270"/>
    </location>
</feature>